<sequence length="341" mass="34646">MSELVLEAELVDDDDDILIPESFDAEPEAAPVQAAAPTAQEPKAPDALDRETLADDDIVEEAEVMSAEPHKPQTEAEPAWDVFTDESSLSASARSEAAVASPSIPPAILVEAPVSSQPTLPPAVSAAGHEDGLLDVMEFEDLPDVATSAPPAARETESPPAPVTVEVAPPPEASAIAASQASSEQEQVAQLDSGASPEDVPVSAHSDTPAPAEVVAPRSDVQASPVDNATVSQDVEADALEFRLAGESTESLTPPAAPESSEAWQVAAAPKTLSEPAVPPSPETGLAVAPPPEAAPSADESRTGIPPEFEVALIPEGEPLSAVDPEPAPAATAPTTAAPDS</sequence>
<feature type="region of interest" description="Disordered" evidence="1">
    <location>
        <begin position="115"/>
        <end position="341"/>
    </location>
</feature>
<evidence type="ECO:0000313" key="2">
    <source>
        <dbReference type="EMBL" id="RKH37078.1"/>
    </source>
</evidence>
<name>A0A3A8MXV1_9BACT</name>
<dbReference type="AlphaFoldDB" id="A0A3A8MXV1"/>
<gene>
    <name evidence="2" type="ORF">D7V93_42420</name>
</gene>
<feature type="non-terminal residue" evidence="2">
    <location>
        <position position="341"/>
    </location>
</feature>
<protein>
    <submittedName>
        <fullName evidence="2">Uncharacterized protein</fullName>
    </submittedName>
</protein>
<dbReference type="Proteomes" id="UP000272888">
    <property type="component" value="Unassembled WGS sequence"/>
</dbReference>
<comment type="caution">
    <text evidence="2">The sequence shown here is derived from an EMBL/GenBank/DDBJ whole genome shotgun (WGS) entry which is preliminary data.</text>
</comment>
<reference evidence="3" key="1">
    <citation type="submission" date="2018-09" db="EMBL/GenBank/DDBJ databases">
        <authorList>
            <person name="Livingstone P.G."/>
            <person name="Whitworth D.E."/>
        </authorList>
    </citation>
    <scope>NUCLEOTIDE SEQUENCE [LARGE SCALE GENOMIC DNA]</scope>
    <source>
        <strain evidence="3">CA051B</strain>
    </source>
</reference>
<evidence type="ECO:0000256" key="1">
    <source>
        <dbReference type="SAM" id="MobiDB-lite"/>
    </source>
</evidence>
<feature type="region of interest" description="Disordered" evidence="1">
    <location>
        <begin position="22"/>
        <end position="50"/>
    </location>
</feature>
<feature type="compositionally biased region" description="Low complexity" evidence="1">
    <location>
        <begin position="28"/>
        <end position="42"/>
    </location>
</feature>
<feature type="compositionally biased region" description="Low complexity" evidence="1">
    <location>
        <begin position="329"/>
        <end position="341"/>
    </location>
</feature>
<feature type="compositionally biased region" description="Polar residues" evidence="1">
    <location>
        <begin position="221"/>
        <end position="233"/>
    </location>
</feature>
<proteinExistence type="predicted"/>
<keyword evidence="3" id="KW-1185">Reference proteome</keyword>
<organism evidence="2 3">
    <name type="scientific">Corallococcus llansteffanensis</name>
    <dbReference type="NCBI Taxonomy" id="2316731"/>
    <lineage>
        <taxon>Bacteria</taxon>
        <taxon>Pseudomonadati</taxon>
        <taxon>Myxococcota</taxon>
        <taxon>Myxococcia</taxon>
        <taxon>Myxococcales</taxon>
        <taxon>Cystobacterineae</taxon>
        <taxon>Myxococcaceae</taxon>
        <taxon>Corallococcus</taxon>
    </lineage>
</organism>
<evidence type="ECO:0000313" key="3">
    <source>
        <dbReference type="Proteomes" id="UP000272888"/>
    </source>
</evidence>
<accession>A0A3A8MXV1</accession>
<feature type="compositionally biased region" description="Low complexity" evidence="1">
    <location>
        <begin position="163"/>
        <end position="190"/>
    </location>
</feature>
<dbReference type="EMBL" id="RAWB01000954">
    <property type="protein sequence ID" value="RKH37078.1"/>
    <property type="molecule type" value="Genomic_DNA"/>
</dbReference>